<dbReference type="Proteomes" id="UP000295601">
    <property type="component" value="Unassembled WGS sequence"/>
</dbReference>
<evidence type="ECO:0000313" key="3">
    <source>
        <dbReference type="Proteomes" id="UP000295601"/>
    </source>
</evidence>
<sequence length="212" mass="22007">MTRLAALICLIFVAFPLASAPAEAVPYVPVASAVGTARVTVPQQDELPPTALISVTGPSSMPVPGPGHETHAEFTVVNRTDTPLPLSFRISSDESALVTTGEDLSLTLSDGKERVLSAALRNLNGVSSSTVELAPLTPGESRVLRGALALEQSAGNEYQDLSGNLRISFEATSETPRLAETGASHDAAAAALILAVGGVLLLTRRTPESTRR</sequence>
<evidence type="ECO:0000256" key="1">
    <source>
        <dbReference type="SAM" id="SignalP"/>
    </source>
</evidence>
<name>A0A4R6RXA6_9MICO</name>
<dbReference type="RefSeq" id="WP_133617101.1">
    <property type="nucleotide sequence ID" value="NZ_SNYA01000005.1"/>
</dbReference>
<organism evidence="2 3">
    <name type="scientific">Leucobacter luti</name>
    <dbReference type="NCBI Taxonomy" id="340320"/>
    <lineage>
        <taxon>Bacteria</taxon>
        <taxon>Bacillati</taxon>
        <taxon>Actinomycetota</taxon>
        <taxon>Actinomycetes</taxon>
        <taxon>Micrococcales</taxon>
        <taxon>Microbacteriaceae</taxon>
        <taxon>Leucobacter</taxon>
    </lineage>
</organism>
<evidence type="ECO:0000313" key="2">
    <source>
        <dbReference type="EMBL" id="TDP91699.1"/>
    </source>
</evidence>
<accession>A0A4R6RXA6</accession>
<comment type="caution">
    <text evidence="2">The sequence shown here is derived from an EMBL/GenBank/DDBJ whole genome shotgun (WGS) entry which is preliminary data.</text>
</comment>
<evidence type="ECO:0008006" key="4">
    <source>
        <dbReference type="Google" id="ProtNLM"/>
    </source>
</evidence>
<keyword evidence="3" id="KW-1185">Reference proteome</keyword>
<feature type="signal peptide" evidence="1">
    <location>
        <begin position="1"/>
        <end position="24"/>
    </location>
</feature>
<dbReference type="AlphaFoldDB" id="A0A4R6RXA6"/>
<proteinExistence type="predicted"/>
<reference evidence="2 3" key="1">
    <citation type="submission" date="2019-03" db="EMBL/GenBank/DDBJ databases">
        <title>Genomic analyses of the natural microbiome of Caenorhabditis elegans.</title>
        <authorList>
            <person name="Samuel B."/>
        </authorList>
    </citation>
    <scope>NUCLEOTIDE SEQUENCE [LARGE SCALE GENOMIC DNA]</scope>
    <source>
        <strain evidence="2 3">JUb18</strain>
    </source>
</reference>
<keyword evidence="1" id="KW-0732">Signal</keyword>
<dbReference type="EMBL" id="SNYA01000005">
    <property type="protein sequence ID" value="TDP91699.1"/>
    <property type="molecule type" value="Genomic_DNA"/>
</dbReference>
<gene>
    <name evidence="2" type="ORF">EDF62_2318</name>
</gene>
<protein>
    <recommendedName>
        <fullName evidence="4">LPXTG-motif cell wall-anchored protein</fullName>
    </recommendedName>
</protein>
<feature type="chain" id="PRO_5020351250" description="LPXTG-motif cell wall-anchored protein" evidence="1">
    <location>
        <begin position="25"/>
        <end position="212"/>
    </location>
</feature>